<reference evidence="1 2" key="1">
    <citation type="submission" date="2016-10" db="EMBL/GenBank/DDBJ databases">
        <authorList>
            <person name="de Groot N.N."/>
        </authorList>
    </citation>
    <scope>NUCLEOTIDE SEQUENCE [LARGE SCALE GENOMIC DNA]</scope>
    <source>
        <strain evidence="1 2">CGMCC 1.3401</strain>
    </source>
</reference>
<protein>
    <submittedName>
        <fullName evidence="1">Uncharacterized protein</fullName>
    </submittedName>
</protein>
<organism evidence="1 2">
    <name type="scientific">Rhizobium mongolense subsp. loessense</name>
    <dbReference type="NCBI Taxonomy" id="158890"/>
    <lineage>
        <taxon>Bacteria</taxon>
        <taxon>Pseudomonadati</taxon>
        <taxon>Pseudomonadota</taxon>
        <taxon>Alphaproteobacteria</taxon>
        <taxon>Hyphomicrobiales</taxon>
        <taxon>Rhizobiaceae</taxon>
        <taxon>Rhizobium/Agrobacterium group</taxon>
        <taxon>Rhizobium</taxon>
    </lineage>
</organism>
<name>A0A1G4QS08_9HYPH</name>
<evidence type="ECO:0000313" key="2">
    <source>
        <dbReference type="Proteomes" id="UP000199542"/>
    </source>
</evidence>
<proteinExistence type="predicted"/>
<evidence type="ECO:0000313" key="1">
    <source>
        <dbReference type="EMBL" id="SCW47171.1"/>
    </source>
</evidence>
<sequence length="78" mass="8910">MIARQRPLAILRLWQLTKPEPADDCFQFETSGHTWRDVSSLPLNPTTDLVCRQKSGGRKWPLLDRAASMRAIAYGAWL</sequence>
<accession>A0A1G4QS08</accession>
<dbReference type="EMBL" id="FMTM01000002">
    <property type="protein sequence ID" value="SCW47171.1"/>
    <property type="molecule type" value="Genomic_DNA"/>
</dbReference>
<dbReference type="Proteomes" id="UP000199542">
    <property type="component" value="Unassembled WGS sequence"/>
</dbReference>
<dbReference type="AlphaFoldDB" id="A0A1G4QS08"/>
<gene>
    <name evidence="1" type="ORF">SAMN02927900_01760</name>
</gene>